<dbReference type="RefSeq" id="WP_202583700.1">
    <property type="nucleotide sequence ID" value="NZ_BKBO01000010.1"/>
</dbReference>
<accession>A0AAN4UBR0</accession>
<evidence type="ECO:0000313" key="4">
    <source>
        <dbReference type="Proteomes" id="UP000886607"/>
    </source>
</evidence>
<dbReference type="InterPro" id="IPR047776">
    <property type="entry name" value="ABC_SBP_TrpX-like"/>
</dbReference>
<comment type="caution">
    <text evidence="2">The sequence shown here is derived from an EMBL/GenBank/DDBJ whole genome shotgun (WGS) entry which is preliminary data.</text>
</comment>
<name>A0AAN4UBR0_9ENTE</name>
<evidence type="ECO:0000313" key="1">
    <source>
        <dbReference type="EMBL" id="GEQ48991.1"/>
    </source>
</evidence>
<dbReference type="InterPro" id="IPR028082">
    <property type="entry name" value="Peripla_BP_I"/>
</dbReference>
<dbReference type="AlphaFoldDB" id="A0AAN4UBR0"/>
<reference evidence="2" key="2">
    <citation type="journal article" date="2020" name="Int. Dairy J.">
        <title>Lactic acid bacterial diversity in Brie cheese focusing on salt concentration and pH of isolation medium and characterisation of halophilic and alkaliphilic lactic acid bacterial isolates.</title>
        <authorList>
            <person name="Unno R."/>
            <person name="Matsutani M."/>
            <person name="Suzuki T."/>
            <person name="Kodama K."/>
            <person name="Matsushita H."/>
            <person name="Yamasato K."/>
            <person name="Koizumi Y."/>
            <person name="Ishikawa M."/>
        </authorList>
    </citation>
    <scope>NUCLEOTIDE SEQUENCE</scope>
    <source>
        <strain evidence="2">7C1</strain>
        <strain evidence="1">8C4</strain>
    </source>
</reference>
<dbReference type="EMBL" id="BKBO01000010">
    <property type="protein sequence ID" value="GEQ48991.1"/>
    <property type="molecule type" value="Genomic_DNA"/>
</dbReference>
<dbReference type="CDD" id="cd06325">
    <property type="entry name" value="PBP1_ABC_unchar_transporter"/>
    <property type="match status" value="1"/>
</dbReference>
<dbReference type="PANTHER" id="PTHR35271:SF1">
    <property type="entry name" value="ABC TRANSPORTER, SUBSTRATE-BINDING LIPOPROTEIN"/>
    <property type="match status" value="1"/>
</dbReference>
<dbReference type="InterPro" id="IPR007487">
    <property type="entry name" value="ABC_transpt-TYRBP-like"/>
</dbReference>
<dbReference type="PANTHER" id="PTHR35271">
    <property type="entry name" value="ABC TRANSPORTER, SUBSTRATE-BINDING LIPOPROTEIN-RELATED"/>
    <property type="match status" value="1"/>
</dbReference>
<dbReference type="EMBL" id="BKBQ01000011">
    <property type="protein sequence ID" value="GEQ54069.1"/>
    <property type="molecule type" value="Genomic_DNA"/>
</dbReference>
<reference evidence="2" key="1">
    <citation type="submission" date="2019-08" db="EMBL/GenBank/DDBJ databases">
        <authorList>
            <person name="Ishikawa M."/>
            <person name="Suzuki T."/>
            <person name="Matsutani M."/>
        </authorList>
    </citation>
    <scope>NUCLEOTIDE SEQUENCE</scope>
    <source>
        <strain evidence="2">7C1</strain>
        <strain evidence="1">8C4</strain>
    </source>
</reference>
<evidence type="ECO:0000313" key="2">
    <source>
        <dbReference type="EMBL" id="GEQ54069.1"/>
    </source>
</evidence>
<dbReference type="Proteomes" id="UP000886607">
    <property type="component" value="Unassembled WGS sequence"/>
</dbReference>
<protein>
    <submittedName>
        <fullName evidence="2">ABC transporter substrate-binding protein</fullName>
    </submittedName>
</protein>
<dbReference type="Proteomes" id="UP000886597">
    <property type="component" value="Unassembled WGS sequence"/>
</dbReference>
<organism evidence="2 3">
    <name type="scientific">Tetragenococcus koreensis</name>
    <dbReference type="NCBI Taxonomy" id="290335"/>
    <lineage>
        <taxon>Bacteria</taxon>
        <taxon>Bacillati</taxon>
        <taxon>Bacillota</taxon>
        <taxon>Bacilli</taxon>
        <taxon>Lactobacillales</taxon>
        <taxon>Enterococcaceae</taxon>
        <taxon>Tetragenococcus</taxon>
    </lineage>
</organism>
<gene>
    <name evidence="1" type="ORF">TK11N_08430</name>
    <name evidence="2" type="ORF">TK2N_09130</name>
</gene>
<sequence>MKNKGLILSVGVVLMILVGSAFAFELGKRNTGSAQTEEMQTVGILQYVSHPSLDDIRQGVEDGLARSGYKEGENIEIEFQNAQGDQSKLATMSQQLIDNTPDILVGIATPAVQSLANETSDIPIMLGAIADPVGNGLVDSMEEPGGNMTGVSNQVPIDQQLELAKKLLLEAKQMGILYSSSEDNAKPQVAEAEKEAKEQNFTTEKYAVPSSNEIQQTIQAMDNVDFIYIPNDNTMANAMSTIVNEADKKDIPIIPSVDIMVEEGGVATVGIDQHELGVKTGEMTADILDGADPAETPVYVYDEGETYVNREQIEKYSIDLPETIEEEAEFVDEE</sequence>
<evidence type="ECO:0000313" key="3">
    <source>
        <dbReference type="Proteomes" id="UP000886597"/>
    </source>
</evidence>
<keyword evidence="4" id="KW-1185">Reference proteome</keyword>
<dbReference type="NCBIfam" id="NF041285">
    <property type="entry name" value="ABC_SBP_TrpX"/>
    <property type="match status" value="1"/>
</dbReference>
<dbReference type="Pfam" id="PF04392">
    <property type="entry name" value="ABC_sub_bind"/>
    <property type="match status" value="1"/>
</dbReference>
<dbReference type="SUPFAM" id="SSF53822">
    <property type="entry name" value="Periplasmic binding protein-like I"/>
    <property type="match status" value="1"/>
</dbReference>
<dbReference type="Gene3D" id="3.40.50.2300">
    <property type="match status" value="2"/>
</dbReference>
<proteinExistence type="predicted"/>